<organism evidence="1">
    <name type="scientific">Anguilla anguilla</name>
    <name type="common">European freshwater eel</name>
    <name type="synonym">Muraena anguilla</name>
    <dbReference type="NCBI Taxonomy" id="7936"/>
    <lineage>
        <taxon>Eukaryota</taxon>
        <taxon>Metazoa</taxon>
        <taxon>Chordata</taxon>
        <taxon>Craniata</taxon>
        <taxon>Vertebrata</taxon>
        <taxon>Euteleostomi</taxon>
        <taxon>Actinopterygii</taxon>
        <taxon>Neopterygii</taxon>
        <taxon>Teleostei</taxon>
        <taxon>Anguilliformes</taxon>
        <taxon>Anguillidae</taxon>
        <taxon>Anguilla</taxon>
    </lineage>
</organism>
<name>A0A0E9QIB9_ANGAN</name>
<proteinExistence type="predicted"/>
<evidence type="ECO:0000313" key="1">
    <source>
        <dbReference type="EMBL" id="JAH16105.1"/>
    </source>
</evidence>
<dbReference type="AlphaFoldDB" id="A0A0E9QIB9"/>
<reference evidence="1" key="2">
    <citation type="journal article" date="2015" name="Fish Shellfish Immunol.">
        <title>Early steps in the European eel (Anguilla anguilla)-Vibrio vulnificus interaction in the gills: Role of the RtxA13 toxin.</title>
        <authorList>
            <person name="Callol A."/>
            <person name="Pajuelo D."/>
            <person name="Ebbesson L."/>
            <person name="Teles M."/>
            <person name="MacKenzie S."/>
            <person name="Amaro C."/>
        </authorList>
    </citation>
    <scope>NUCLEOTIDE SEQUENCE</scope>
</reference>
<reference evidence="1" key="1">
    <citation type="submission" date="2014-11" db="EMBL/GenBank/DDBJ databases">
        <authorList>
            <person name="Amaro Gonzalez C."/>
        </authorList>
    </citation>
    <scope>NUCLEOTIDE SEQUENCE</scope>
</reference>
<accession>A0A0E9QIB9</accession>
<protein>
    <submittedName>
        <fullName evidence="1">Uncharacterized protein</fullName>
    </submittedName>
</protein>
<dbReference type="EMBL" id="GBXM01092472">
    <property type="protein sequence ID" value="JAH16105.1"/>
    <property type="molecule type" value="Transcribed_RNA"/>
</dbReference>
<sequence>MNCLVKMVLYLNAQLFHKPCRFQSG</sequence>